<keyword evidence="3" id="KW-1185">Reference proteome</keyword>
<organism evidence="2 3">
    <name type="scientific">Tulasnella calospora MUT 4182</name>
    <dbReference type="NCBI Taxonomy" id="1051891"/>
    <lineage>
        <taxon>Eukaryota</taxon>
        <taxon>Fungi</taxon>
        <taxon>Dikarya</taxon>
        <taxon>Basidiomycota</taxon>
        <taxon>Agaricomycotina</taxon>
        <taxon>Agaricomycetes</taxon>
        <taxon>Cantharellales</taxon>
        <taxon>Tulasnellaceae</taxon>
        <taxon>Tulasnella</taxon>
    </lineage>
</organism>
<evidence type="ECO:0000313" key="2">
    <source>
        <dbReference type="EMBL" id="KIO17912.1"/>
    </source>
</evidence>
<feature type="region of interest" description="Disordered" evidence="1">
    <location>
        <begin position="41"/>
        <end position="66"/>
    </location>
</feature>
<reference evidence="3" key="2">
    <citation type="submission" date="2015-01" db="EMBL/GenBank/DDBJ databases">
        <title>Evolutionary Origins and Diversification of the Mycorrhizal Mutualists.</title>
        <authorList>
            <consortium name="DOE Joint Genome Institute"/>
            <consortium name="Mycorrhizal Genomics Consortium"/>
            <person name="Kohler A."/>
            <person name="Kuo A."/>
            <person name="Nagy L.G."/>
            <person name="Floudas D."/>
            <person name="Copeland A."/>
            <person name="Barry K.W."/>
            <person name="Cichocki N."/>
            <person name="Veneault-Fourrey C."/>
            <person name="LaButti K."/>
            <person name="Lindquist E.A."/>
            <person name="Lipzen A."/>
            <person name="Lundell T."/>
            <person name="Morin E."/>
            <person name="Murat C."/>
            <person name="Riley R."/>
            <person name="Ohm R."/>
            <person name="Sun H."/>
            <person name="Tunlid A."/>
            <person name="Henrissat B."/>
            <person name="Grigoriev I.V."/>
            <person name="Hibbett D.S."/>
            <person name="Martin F."/>
        </authorList>
    </citation>
    <scope>NUCLEOTIDE SEQUENCE [LARGE SCALE GENOMIC DNA]</scope>
    <source>
        <strain evidence="3">MUT 4182</strain>
    </source>
</reference>
<proteinExistence type="predicted"/>
<dbReference type="Proteomes" id="UP000054248">
    <property type="component" value="Unassembled WGS sequence"/>
</dbReference>
<dbReference type="EMBL" id="KN823331">
    <property type="protein sequence ID" value="KIO17912.1"/>
    <property type="molecule type" value="Genomic_DNA"/>
</dbReference>
<gene>
    <name evidence="2" type="ORF">M407DRAFT_164853</name>
</gene>
<reference evidence="2 3" key="1">
    <citation type="submission" date="2014-04" db="EMBL/GenBank/DDBJ databases">
        <authorList>
            <consortium name="DOE Joint Genome Institute"/>
            <person name="Kuo A."/>
            <person name="Girlanda M."/>
            <person name="Perotto S."/>
            <person name="Kohler A."/>
            <person name="Nagy L.G."/>
            <person name="Floudas D."/>
            <person name="Copeland A."/>
            <person name="Barry K.W."/>
            <person name="Cichocki N."/>
            <person name="Veneault-Fourrey C."/>
            <person name="LaButti K."/>
            <person name="Lindquist E.A."/>
            <person name="Lipzen A."/>
            <person name="Lundell T."/>
            <person name="Morin E."/>
            <person name="Murat C."/>
            <person name="Sun H."/>
            <person name="Tunlid A."/>
            <person name="Henrissat B."/>
            <person name="Grigoriev I.V."/>
            <person name="Hibbett D.S."/>
            <person name="Martin F."/>
            <person name="Nordberg H.P."/>
            <person name="Cantor M.N."/>
            <person name="Hua S.X."/>
        </authorList>
    </citation>
    <scope>NUCLEOTIDE SEQUENCE [LARGE SCALE GENOMIC DNA]</scope>
    <source>
        <strain evidence="2 3">MUT 4182</strain>
    </source>
</reference>
<protein>
    <submittedName>
        <fullName evidence="2">Uncharacterized protein</fullName>
    </submittedName>
</protein>
<dbReference type="AlphaFoldDB" id="A0A0C3L900"/>
<evidence type="ECO:0000256" key="1">
    <source>
        <dbReference type="SAM" id="MobiDB-lite"/>
    </source>
</evidence>
<evidence type="ECO:0000313" key="3">
    <source>
        <dbReference type="Proteomes" id="UP000054248"/>
    </source>
</evidence>
<dbReference type="HOGENOM" id="CLU_2361286_0_0_1"/>
<sequence length="96" mass="10253">MDTSNSTELTENSLFTNSPAATALGVPEAEAAARLNLGGPYLAESRSSSDSPGLILPSNDSSQATGDSWYWRSYQEEPSRFLRLGVRQMHMGGTGV</sequence>
<accession>A0A0C3L900</accession>
<name>A0A0C3L900_9AGAM</name>